<dbReference type="AlphaFoldDB" id="A0A6C0GBA9"/>
<evidence type="ECO:0000313" key="2">
    <source>
        <dbReference type="Proteomes" id="UP000480178"/>
    </source>
</evidence>
<reference evidence="1 2" key="1">
    <citation type="submission" date="2020-01" db="EMBL/GenBank/DDBJ databases">
        <authorList>
            <person name="Kim M.K."/>
        </authorList>
    </citation>
    <scope>NUCLEOTIDE SEQUENCE [LARGE SCALE GENOMIC DNA]</scope>
    <source>
        <strain evidence="1 2">172606-1</strain>
    </source>
</reference>
<dbReference type="Proteomes" id="UP000480178">
    <property type="component" value="Chromosome"/>
</dbReference>
<dbReference type="InterPro" id="IPR032710">
    <property type="entry name" value="NTF2-like_dom_sf"/>
</dbReference>
<proteinExistence type="predicted"/>
<gene>
    <name evidence="1" type="ORF">GXP67_00225</name>
</gene>
<name>A0A6C0GBA9_9BACT</name>
<sequence length="126" mass="14481">MKTIDEETAAIKQVLQAYYFQGIYEGNVELLREAFHPGTLLFGDINGQPYAKTLDQYLTGVAHRTSPKDSGKPYQTEIISIDVIQSIAIAKAQVKMYEFNYYDFLSFHKIDRNWVIVNKMLTHIEA</sequence>
<accession>A0A6C0GBA9</accession>
<keyword evidence="2" id="KW-1185">Reference proteome</keyword>
<dbReference type="KEGG" id="rhoz:GXP67_00225"/>
<evidence type="ECO:0000313" key="1">
    <source>
        <dbReference type="EMBL" id="QHT65211.1"/>
    </source>
</evidence>
<dbReference type="InterPro" id="IPR039437">
    <property type="entry name" value="FrzH/put_lumazine-bd"/>
</dbReference>
<organism evidence="1 2">
    <name type="scientific">Rhodocytophaga rosea</name>
    <dbReference type="NCBI Taxonomy" id="2704465"/>
    <lineage>
        <taxon>Bacteria</taxon>
        <taxon>Pseudomonadati</taxon>
        <taxon>Bacteroidota</taxon>
        <taxon>Cytophagia</taxon>
        <taxon>Cytophagales</taxon>
        <taxon>Rhodocytophagaceae</taxon>
        <taxon>Rhodocytophaga</taxon>
    </lineage>
</organism>
<dbReference type="SUPFAM" id="SSF54427">
    <property type="entry name" value="NTF2-like"/>
    <property type="match status" value="1"/>
</dbReference>
<protein>
    <submittedName>
        <fullName evidence="1">Nuclear transport factor 2 family protein</fullName>
    </submittedName>
</protein>
<dbReference type="Gene3D" id="3.10.450.50">
    <property type="match status" value="1"/>
</dbReference>
<dbReference type="Pfam" id="PF12893">
    <property type="entry name" value="Lumazine_bd_2"/>
    <property type="match status" value="1"/>
</dbReference>
<dbReference type="EMBL" id="CP048222">
    <property type="protein sequence ID" value="QHT65211.1"/>
    <property type="molecule type" value="Genomic_DNA"/>
</dbReference>
<dbReference type="RefSeq" id="WP_162441299.1">
    <property type="nucleotide sequence ID" value="NZ_CP048222.1"/>
</dbReference>